<reference evidence="1" key="2">
    <citation type="journal article" date="2015" name="Data Brief">
        <title>Shoot transcriptome of the giant reed, Arundo donax.</title>
        <authorList>
            <person name="Barrero R.A."/>
            <person name="Guerrero F.D."/>
            <person name="Moolhuijzen P."/>
            <person name="Goolsby J.A."/>
            <person name="Tidwell J."/>
            <person name="Bellgard S.E."/>
            <person name="Bellgard M.I."/>
        </authorList>
    </citation>
    <scope>NUCLEOTIDE SEQUENCE</scope>
    <source>
        <tissue evidence="1">Shoot tissue taken approximately 20 cm above the soil surface</tissue>
    </source>
</reference>
<evidence type="ECO:0000313" key="1">
    <source>
        <dbReference type="EMBL" id="JAD68354.1"/>
    </source>
</evidence>
<proteinExistence type="predicted"/>
<reference evidence="1" key="1">
    <citation type="submission" date="2014-09" db="EMBL/GenBank/DDBJ databases">
        <authorList>
            <person name="Magalhaes I.L.F."/>
            <person name="Oliveira U."/>
            <person name="Santos F.R."/>
            <person name="Vidigal T.H.D.A."/>
            <person name="Brescovit A.D."/>
            <person name="Santos A.J."/>
        </authorList>
    </citation>
    <scope>NUCLEOTIDE SEQUENCE</scope>
    <source>
        <tissue evidence="1">Shoot tissue taken approximately 20 cm above the soil surface</tissue>
    </source>
</reference>
<name>A0A0A9BWB8_ARUDO</name>
<dbReference type="EMBL" id="GBRH01229541">
    <property type="protein sequence ID" value="JAD68354.1"/>
    <property type="molecule type" value="Transcribed_RNA"/>
</dbReference>
<accession>A0A0A9BWB8</accession>
<organism evidence="1">
    <name type="scientific">Arundo donax</name>
    <name type="common">Giant reed</name>
    <name type="synonym">Donax arundinaceus</name>
    <dbReference type="NCBI Taxonomy" id="35708"/>
    <lineage>
        <taxon>Eukaryota</taxon>
        <taxon>Viridiplantae</taxon>
        <taxon>Streptophyta</taxon>
        <taxon>Embryophyta</taxon>
        <taxon>Tracheophyta</taxon>
        <taxon>Spermatophyta</taxon>
        <taxon>Magnoliopsida</taxon>
        <taxon>Liliopsida</taxon>
        <taxon>Poales</taxon>
        <taxon>Poaceae</taxon>
        <taxon>PACMAD clade</taxon>
        <taxon>Arundinoideae</taxon>
        <taxon>Arundineae</taxon>
        <taxon>Arundo</taxon>
    </lineage>
</organism>
<sequence length="9" mass="1035">MLKQSVNTD</sequence>
<protein>
    <submittedName>
        <fullName evidence="1">Uncharacterized protein</fullName>
    </submittedName>
</protein>